<dbReference type="PANTHER" id="PTHR35006:SF2">
    <property type="entry name" value="GLYOXALASE FAMILY PROTEIN (AFU_ORTHOLOGUE AFUA_5G14830)"/>
    <property type="match status" value="1"/>
</dbReference>
<gene>
    <name evidence="2" type="ORF">FH969_02140</name>
</gene>
<protein>
    <submittedName>
        <fullName evidence="2">VOC family protein</fullName>
    </submittedName>
</protein>
<dbReference type="InterPro" id="IPR037523">
    <property type="entry name" value="VOC_core"/>
</dbReference>
<comment type="caution">
    <text evidence="2">The sequence shown here is derived from an EMBL/GenBank/DDBJ whole genome shotgun (WGS) entry which is preliminary data.</text>
</comment>
<reference evidence="2 3" key="1">
    <citation type="submission" date="2019-06" db="EMBL/GenBank/DDBJ databases">
        <title>Draft genome sequence of Miniimonas arenae KCTC 19750T isolated from sea sand.</title>
        <authorList>
            <person name="Park S.-J."/>
        </authorList>
    </citation>
    <scope>NUCLEOTIDE SEQUENCE [LARGE SCALE GENOMIC DNA]</scope>
    <source>
        <strain evidence="2 3">KCTC 19750</strain>
    </source>
</reference>
<accession>A0A5C5BDX1</accession>
<proteinExistence type="predicted"/>
<dbReference type="InterPro" id="IPR029068">
    <property type="entry name" value="Glyas_Bleomycin-R_OHBP_Dase"/>
</dbReference>
<dbReference type="PROSITE" id="PS51819">
    <property type="entry name" value="VOC"/>
    <property type="match status" value="1"/>
</dbReference>
<dbReference type="Gene3D" id="3.10.180.10">
    <property type="entry name" value="2,3-Dihydroxybiphenyl 1,2-Dioxygenase, domain 1"/>
    <property type="match status" value="1"/>
</dbReference>
<dbReference type="PANTHER" id="PTHR35006">
    <property type="entry name" value="GLYOXALASE FAMILY PROTEIN (AFU_ORTHOLOGUE AFUA_5G14830)"/>
    <property type="match status" value="1"/>
</dbReference>
<evidence type="ECO:0000313" key="3">
    <source>
        <dbReference type="Proteomes" id="UP000313849"/>
    </source>
</evidence>
<organism evidence="2 3">
    <name type="scientific">Miniimonas arenae</name>
    <dbReference type="NCBI Taxonomy" id="676201"/>
    <lineage>
        <taxon>Bacteria</taxon>
        <taxon>Bacillati</taxon>
        <taxon>Actinomycetota</taxon>
        <taxon>Actinomycetes</taxon>
        <taxon>Micrococcales</taxon>
        <taxon>Beutenbergiaceae</taxon>
        <taxon>Miniimonas</taxon>
    </lineage>
</organism>
<dbReference type="Proteomes" id="UP000313849">
    <property type="component" value="Unassembled WGS sequence"/>
</dbReference>
<feature type="domain" description="VOC" evidence="1">
    <location>
        <begin position="1"/>
        <end position="131"/>
    </location>
</feature>
<name>A0A5C5BDX1_9MICO</name>
<dbReference type="OrthoDB" id="5242506at2"/>
<dbReference type="InterPro" id="IPR004360">
    <property type="entry name" value="Glyas_Fos-R_dOase_dom"/>
</dbReference>
<dbReference type="RefSeq" id="WP_139985795.1">
    <property type="nucleotide sequence ID" value="NZ_VENP01000004.1"/>
</dbReference>
<dbReference type="AlphaFoldDB" id="A0A5C5BDX1"/>
<dbReference type="Pfam" id="PF00903">
    <property type="entry name" value="Glyoxalase"/>
    <property type="match status" value="1"/>
</dbReference>
<evidence type="ECO:0000259" key="1">
    <source>
        <dbReference type="PROSITE" id="PS51819"/>
    </source>
</evidence>
<evidence type="ECO:0000313" key="2">
    <source>
        <dbReference type="EMBL" id="TNU76701.1"/>
    </source>
</evidence>
<dbReference type="SUPFAM" id="SSF54593">
    <property type="entry name" value="Glyoxalase/Bleomycin resistance protein/Dihydroxybiphenyl dioxygenase"/>
    <property type="match status" value="1"/>
</dbReference>
<dbReference type="EMBL" id="VENP01000004">
    <property type="protein sequence ID" value="TNU76701.1"/>
    <property type="molecule type" value="Genomic_DNA"/>
</dbReference>
<keyword evidence="3" id="KW-1185">Reference proteome</keyword>
<sequence length="133" mass="14029">MFDHVGVQVNDPAATTTALLAAFAPIGLVEMVRHDSPGGLVVGLGDRQLGDRPGSGPYLWLSAAPEGGVRHEAHIALSAPSREAVESVHEAATAAGLEILHAPREWPEYHPGYYAVFFRDLDGNNVEAVHAGS</sequence>